<organism evidence="3">
    <name type="scientific">Brassica campestris</name>
    <name type="common">Field mustard</name>
    <dbReference type="NCBI Taxonomy" id="3711"/>
    <lineage>
        <taxon>Eukaryota</taxon>
        <taxon>Viridiplantae</taxon>
        <taxon>Streptophyta</taxon>
        <taxon>Embryophyta</taxon>
        <taxon>Tracheophyta</taxon>
        <taxon>Spermatophyta</taxon>
        <taxon>Magnoliopsida</taxon>
        <taxon>eudicotyledons</taxon>
        <taxon>Gunneridae</taxon>
        <taxon>Pentapetalae</taxon>
        <taxon>rosids</taxon>
        <taxon>malvids</taxon>
        <taxon>Brassicales</taxon>
        <taxon>Brassicaceae</taxon>
        <taxon>Brassiceae</taxon>
        <taxon>Brassica</taxon>
    </lineage>
</organism>
<sequence>MYQEVVLLLTLLCVSSSVVISGPISDGSLLPNGNFEMGPKPSQLKGSLLRDEPPYLTGK</sequence>
<evidence type="ECO:0000256" key="1">
    <source>
        <dbReference type="SAM" id="MobiDB-lite"/>
    </source>
</evidence>
<feature type="region of interest" description="Disordered" evidence="1">
    <location>
        <begin position="31"/>
        <end position="59"/>
    </location>
</feature>
<reference evidence="3" key="1">
    <citation type="submission" date="2018-11" db="EMBL/GenBank/DDBJ databases">
        <authorList>
            <consortium name="Genoscope - CEA"/>
            <person name="William W."/>
        </authorList>
    </citation>
    <scope>NUCLEOTIDE SEQUENCE</scope>
</reference>
<feature type="chain" id="PRO_5018081539" evidence="2">
    <location>
        <begin position="22"/>
        <end position="59"/>
    </location>
</feature>
<name>A0A3P6BBJ8_BRACM</name>
<protein>
    <submittedName>
        <fullName evidence="3">Uncharacterized protein</fullName>
    </submittedName>
</protein>
<gene>
    <name evidence="3" type="ORF">BRAA07T32040Z</name>
</gene>
<accession>A0A3P6BBJ8</accession>
<evidence type="ECO:0000256" key="2">
    <source>
        <dbReference type="SAM" id="SignalP"/>
    </source>
</evidence>
<evidence type="ECO:0000313" key="3">
    <source>
        <dbReference type="EMBL" id="VDD02563.1"/>
    </source>
</evidence>
<dbReference type="AlphaFoldDB" id="A0A3P6BBJ8"/>
<keyword evidence="2" id="KW-0732">Signal</keyword>
<dbReference type="EMBL" id="LR031574">
    <property type="protein sequence ID" value="VDD02563.1"/>
    <property type="molecule type" value="Genomic_DNA"/>
</dbReference>
<feature type="signal peptide" evidence="2">
    <location>
        <begin position="1"/>
        <end position="21"/>
    </location>
</feature>
<proteinExistence type="predicted"/>